<evidence type="ECO:0000259" key="7">
    <source>
        <dbReference type="Pfam" id="PF11967"/>
    </source>
</evidence>
<dbReference type="Pfam" id="PF02565">
    <property type="entry name" value="RecO_C"/>
    <property type="match status" value="1"/>
</dbReference>
<reference evidence="8" key="1">
    <citation type="submission" date="2019-08" db="EMBL/GenBank/DDBJ databases">
        <authorList>
            <person name="Kucharzyk K."/>
            <person name="Murdoch R.W."/>
            <person name="Higgins S."/>
            <person name="Loffler F."/>
        </authorList>
    </citation>
    <scope>NUCLEOTIDE SEQUENCE</scope>
</reference>
<name>A0A644YPJ1_9ZZZZ</name>
<dbReference type="SUPFAM" id="SSF57863">
    <property type="entry name" value="ArfGap/RecO-like zinc finger"/>
    <property type="match status" value="1"/>
</dbReference>
<dbReference type="InterPro" id="IPR012340">
    <property type="entry name" value="NA-bd_OB-fold"/>
</dbReference>
<dbReference type="SUPFAM" id="SSF50249">
    <property type="entry name" value="Nucleic acid-binding proteins"/>
    <property type="match status" value="1"/>
</dbReference>
<gene>
    <name evidence="8" type="primary">recO_19</name>
    <name evidence="8" type="ORF">SDC9_74935</name>
</gene>
<comment type="similarity">
    <text evidence="1">Belongs to the RecO family.</text>
</comment>
<dbReference type="GO" id="GO:0006310">
    <property type="term" value="P:DNA recombination"/>
    <property type="evidence" value="ECO:0007669"/>
    <property type="project" value="UniProtKB-KW"/>
</dbReference>
<dbReference type="InterPro" id="IPR003717">
    <property type="entry name" value="RecO"/>
</dbReference>
<dbReference type="Pfam" id="PF11967">
    <property type="entry name" value="RecO_N"/>
    <property type="match status" value="1"/>
</dbReference>
<dbReference type="EMBL" id="VSSQ01005247">
    <property type="protein sequence ID" value="MPM28413.1"/>
    <property type="molecule type" value="Genomic_DNA"/>
</dbReference>
<dbReference type="PANTHER" id="PTHR33991:SF1">
    <property type="entry name" value="DNA REPAIR PROTEIN RECO"/>
    <property type="match status" value="1"/>
</dbReference>
<dbReference type="HAMAP" id="MF_00201">
    <property type="entry name" value="RecO"/>
    <property type="match status" value="1"/>
</dbReference>
<evidence type="ECO:0000256" key="3">
    <source>
        <dbReference type="ARBA" id="ARBA00022763"/>
    </source>
</evidence>
<evidence type="ECO:0000256" key="4">
    <source>
        <dbReference type="ARBA" id="ARBA00023172"/>
    </source>
</evidence>
<dbReference type="GO" id="GO:0006302">
    <property type="term" value="P:double-strand break repair"/>
    <property type="evidence" value="ECO:0007669"/>
    <property type="project" value="TreeGrafter"/>
</dbReference>
<proteinExistence type="inferred from homology"/>
<organism evidence="8">
    <name type="scientific">bioreactor metagenome</name>
    <dbReference type="NCBI Taxonomy" id="1076179"/>
    <lineage>
        <taxon>unclassified sequences</taxon>
        <taxon>metagenomes</taxon>
        <taxon>ecological metagenomes</taxon>
    </lineage>
</organism>
<accession>A0A644YPJ1</accession>
<sequence length="244" mass="27559">MNKEAYQDEIIILRVKDWQTADKYAVCFSREHGKISFIAYGARYGKSNGGRLIQPFNQLSARFIGGRRFDTLQQCELSILPQTMDIMALAYAAVIAEAVERLTEDYSPQEEIFVLLQQAIVLLSSHNKRLVVVSSLCKLLSLCGFNPELETCTTCHEKIEGDAYFSTVQGGVICDRCSTGAELPFAVGTRELMLKLQQLDFENPEKFVVRGADLMQLEQTLYKFLVYQTDKPLVSLQFLAQMSI</sequence>
<dbReference type="GO" id="GO:0043590">
    <property type="term" value="C:bacterial nucleoid"/>
    <property type="evidence" value="ECO:0007669"/>
    <property type="project" value="TreeGrafter"/>
</dbReference>
<dbReference type="NCBIfam" id="TIGR00613">
    <property type="entry name" value="reco"/>
    <property type="match status" value="1"/>
</dbReference>
<evidence type="ECO:0000256" key="2">
    <source>
        <dbReference type="ARBA" id="ARBA00021310"/>
    </source>
</evidence>
<keyword evidence="5" id="KW-0234">DNA repair</keyword>
<dbReference type="InterPro" id="IPR022572">
    <property type="entry name" value="DNA_rep/recomb_RecO_N"/>
</dbReference>
<protein>
    <recommendedName>
        <fullName evidence="2">DNA repair protein RecO</fullName>
    </recommendedName>
    <alternativeName>
        <fullName evidence="6">Recombination protein O</fullName>
    </alternativeName>
</protein>
<dbReference type="InterPro" id="IPR037278">
    <property type="entry name" value="ARFGAP/RecO"/>
</dbReference>
<comment type="caution">
    <text evidence="8">The sequence shown here is derived from an EMBL/GenBank/DDBJ whole genome shotgun (WGS) entry which is preliminary data.</text>
</comment>
<keyword evidence="3" id="KW-0227">DNA damage</keyword>
<dbReference type="InterPro" id="IPR042242">
    <property type="entry name" value="RecO_C"/>
</dbReference>
<dbReference type="Gene3D" id="2.40.50.140">
    <property type="entry name" value="Nucleic acid-binding proteins"/>
    <property type="match status" value="1"/>
</dbReference>
<dbReference type="Gene3D" id="1.20.1440.120">
    <property type="entry name" value="Recombination protein O, C-terminal domain"/>
    <property type="match status" value="1"/>
</dbReference>
<evidence type="ECO:0000313" key="8">
    <source>
        <dbReference type="EMBL" id="MPM28413.1"/>
    </source>
</evidence>
<evidence type="ECO:0000256" key="5">
    <source>
        <dbReference type="ARBA" id="ARBA00023204"/>
    </source>
</evidence>
<evidence type="ECO:0000256" key="6">
    <source>
        <dbReference type="ARBA" id="ARBA00033409"/>
    </source>
</evidence>
<keyword evidence="4" id="KW-0233">DNA recombination</keyword>
<dbReference type="PANTHER" id="PTHR33991">
    <property type="entry name" value="DNA REPAIR PROTEIN RECO"/>
    <property type="match status" value="1"/>
</dbReference>
<evidence type="ECO:0000256" key="1">
    <source>
        <dbReference type="ARBA" id="ARBA00007452"/>
    </source>
</evidence>
<dbReference type="AlphaFoldDB" id="A0A644YPJ1"/>
<feature type="domain" description="DNA replication/recombination mediator RecO N-terminal" evidence="7">
    <location>
        <begin position="6"/>
        <end position="77"/>
    </location>
</feature>